<dbReference type="RefSeq" id="WP_093098785.1">
    <property type="nucleotide sequence ID" value="NZ_FNGK01000003.1"/>
</dbReference>
<dbReference type="PROSITE" id="PS51257">
    <property type="entry name" value="PROKAR_LIPOPROTEIN"/>
    <property type="match status" value="1"/>
</dbReference>
<name>A0AAJ4XAZ6_9SPHI</name>
<evidence type="ECO:0008006" key="3">
    <source>
        <dbReference type="Google" id="ProtNLM"/>
    </source>
</evidence>
<accession>A0AAJ4XAZ6</accession>
<dbReference type="KEGG" id="smiz:4412673_00913"/>
<evidence type="ECO:0000313" key="1">
    <source>
        <dbReference type="EMBL" id="SNV44139.1"/>
    </source>
</evidence>
<dbReference type="EMBL" id="LT906468">
    <property type="protein sequence ID" value="SNV44139.1"/>
    <property type="molecule type" value="Genomic_DNA"/>
</dbReference>
<evidence type="ECO:0000313" key="2">
    <source>
        <dbReference type="Proteomes" id="UP000215355"/>
    </source>
</evidence>
<sequence length="206" mass="23746">MRIKSIIIALLIPFLFLSCEKSDIKFESEFKDSYDVFQKFKASSNNSYFYIVTGTSFFGYSWETKLTVKSGKVVKREFYFTKFESVQLPPNGWTAKELDEILKKRGKEFEESLKKDGITLLEYLQWVEDENNLGKLGTKVDYASQIKTLDEIYKLAETDWIIKRANAKVYFETKNNGMISTAGYVVGNCQDGCFNGINIKSIQAIR</sequence>
<organism evidence="1 2">
    <name type="scientific">Sphingobacterium mizutaii</name>
    <dbReference type="NCBI Taxonomy" id="1010"/>
    <lineage>
        <taxon>Bacteria</taxon>
        <taxon>Pseudomonadati</taxon>
        <taxon>Bacteroidota</taxon>
        <taxon>Sphingobacteriia</taxon>
        <taxon>Sphingobacteriales</taxon>
        <taxon>Sphingobacteriaceae</taxon>
        <taxon>Sphingobacterium</taxon>
    </lineage>
</organism>
<protein>
    <recommendedName>
        <fullName evidence="3">Lipoprotein</fullName>
    </recommendedName>
</protein>
<reference evidence="1 2" key="1">
    <citation type="submission" date="2017-06" db="EMBL/GenBank/DDBJ databases">
        <authorList>
            <consortium name="Pathogen Informatics"/>
        </authorList>
    </citation>
    <scope>NUCLEOTIDE SEQUENCE [LARGE SCALE GENOMIC DNA]</scope>
    <source>
        <strain evidence="1 2">NCTC12149</strain>
    </source>
</reference>
<proteinExistence type="predicted"/>
<dbReference type="AlphaFoldDB" id="A0AAJ4XAZ6"/>
<dbReference type="Proteomes" id="UP000215355">
    <property type="component" value="Chromosome 1"/>
</dbReference>
<gene>
    <name evidence="1" type="ORF">SAMEA4412673_00913</name>
</gene>